<reference evidence="6" key="1">
    <citation type="submission" date="2018-04" db="EMBL/GenBank/DDBJ databases">
        <authorList>
            <person name="Lucker S."/>
            <person name="Sakoula D."/>
        </authorList>
    </citation>
    <scope>NUCLEOTIDE SEQUENCE [LARGE SCALE GENOMIC DNA]</scope>
</reference>
<proteinExistence type="predicted"/>
<evidence type="ECO:0000313" key="6">
    <source>
        <dbReference type="Proteomes" id="UP000248168"/>
    </source>
</evidence>
<dbReference type="SMART" id="SM00283">
    <property type="entry name" value="MA"/>
    <property type="match status" value="1"/>
</dbReference>
<evidence type="ECO:0000256" key="1">
    <source>
        <dbReference type="ARBA" id="ARBA00023224"/>
    </source>
</evidence>
<dbReference type="GO" id="GO:0007165">
    <property type="term" value="P:signal transduction"/>
    <property type="evidence" value="ECO:0007669"/>
    <property type="project" value="UniProtKB-KW"/>
</dbReference>
<dbReference type="OrthoDB" id="5292315at2"/>
<dbReference type="Pfam" id="PF00015">
    <property type="entry name" value="MCPsignal"/>
    <property type="match status" value="1"/>
</dbReference>
<accession>A0A330L5Z7</accession>
<gene>
    <name evidence="5" type="ORF">NITLEN_30042</name>
</gene>
<dbReference type="AlphaFoldDB" id="A0A330L5Z7"/>
<dbReference type="RefSeq" id="WP_121989454.1">
    <property type="nucleotide sequence ID" value="NZ_OUNR01000016.1"/>
</dbReference>
<dbReference type="InterPro" id="IPR004089">
    <property type="entry name" value="MCPsignal_dom"/>
</dbReference>
<dbReference type="PANTHER" id="PTHR32089">
    <property type="entry name" value="METHYL-ACCEPTING CHEMOTAXIS PROTEIN MCPB"/>
    <property type="match status" value="1"/>
</dbReference>
<name>A0A330L5Z7_9BACT</name>
<dbReference type="GO" id="GO:0016020">
    <property type="term" value="C:membrane"/>
    <property type="evidence" value="ECO:0007669"/>
    <property type="project" value="InterPro"/>
</dbReference>
<evidence type="ECO:0000256" key="2">
    <source>
        <dbReference type="PROSITE-ProRule" id="PRU00284"/>
    </source>
</evidence>
<dbReference type="Proteomes" id="UP000248168">
    <property type="component" value="Unassembled WGS sequence"/>
</dbReference>
<dbReference type="PANTHER" id="PTHR32089:SF112">
    <property type="entry name" value="LYSOZYME-LIKE PROTEIN-RELATED"/>
    <property type="match status" value="1"/>
</dbReference>
<feature type="region of interest" description="Disordered" evidence="3">
    <location>
        <begin position="340"/>
        <end position="362"/>
    </location>
</feature>
<keyword evidence="6" id="KW-1185">Reference proteome</keyword>
<feature type="domain" description="Methyl-accepting transducer" evidence="4">
    <location>
        <begin position="69"/>
        <end position="225"/>
    </location>
</feature>
<dbReference type="PROSITE" id="PS50111">
    <property type="entry name" value="CHEMOTAXIS_TRANSDUC_2"/>
    <property type="match status" value="1"/>
</dbReference>
<evidence type="ECO:0000313" key="5">
    <source>
        <dbReference type="EMBL" id="SPP65128.1"/>
    </source>
</evidence>
<dbReference type="SUPFAM" id="SSF58104">
    <property type="entry name" value="Methyl-accepting chemotaxis protein (MCP) signaling domain"/>
    <property type="match status" value="1"/>
</dbReference>
<keyword evidence="1 2" id="KW-0807">Transducer</keyword>
<dbReference type="InParanoid" id="A0A330L5Z7"/>
<sequence>MWIEGATFLAGTACGVTGAWFVCRAKQATSAAALAKAIEMADREAPETAICATLAPLVPILTGQLRNVIAQTEQAIMQLGQRFQDIAGRARQQASESAALFTNGDVSEEDLVAQMSEMFGLFVNDVMHSATIAMSVSTTMDKMDASTKSISGMLGEITFIADQTRLLALNAAIEAARAGEHGRGFAVVADEVTKLANRSSQAAIGIRTMVADVQTQSQQAMIEIQALASVDLTKTLNSKDKLDGMTKSLTDKNEALRLNVGETKVNAERIGQDIASIIMSLQFQDSVRQQIEHVMEPLDLLLQDLTAVQTGHAPASFDGTRRFIQDLQNRYTMQDERLIHSSAGKSSPTADAQAPTEDIVLF</sequence>
<protein>
    <submittedName>
        <fullName evidence="5">Putative Methyl-accepting chemotaxis protein</fullName>
    </submittedName>
</protein>
<evidence type="ECO:0000256" key="3">
    <source>
        <dbReference type="SAM" id="MobiDB-lite"/>
    </source>
</evidence>
<dbReference type="EMBL" id="OUNR01000016">
    <property type="protein sequence ID" value="SPP65128.1"/>
    <property type="molecule type" value="Genomic_DNA"/>
</dbReference>
<evidence type="ECO:0000259" key="4">
    <source>
        <dbReference type="PROSITE" id="PS50111"/>
    </source>
</evidence>
<organism evidence="5 6">
    <name type="scientific">Nitrospira lenta</name>
    <dbReference type="NCBI Taxonomy" id="1436998"/>
    <lineage>
        <taxon>Bacteria</taxon>
        <taxon>Pseudomonadati</taxon>
        <taxon>Nitrospirota</taxon>
        <taxon>Nitrospiria</taxon>
        <taxon>Nitrospirales</taxon>
        <taxon>Nitrospiraceae</taxon>
        <taxon>Nitrospira</taxon>
    </lineage>
</organism>
<dbReference type="Gene3D" id="1.10.287.950">
    <property type="entry name" value="Methyl-accepting chemotaxis protein"/>
    <property type="match status" value="1"/>
</dbReference>